<evidence type="ECO:0000313" key="2">
    <source>
        <dbReference type="Proteomes" id="UP000298216"/>
    </source>
</evidence>
<reference evidence="1 2" key="1">
    <citation type="submission" date="2019-03" db="EMBL/GenBank/DDBJ databases">
        <title>Draft genome of Brevundimonas sp. a heavy metal resistant soil bacteria.</title>
        <authorList>
            <person name="Soto J."/>
        </authorList>
    </citation>
    <scope>NUCLEOTIDE SEQUENCE [LARGE SCALE GENOMIC DNA]</scope>
    <source>
        <strain evidence="1 2">B-10</strain>
    </source>
</reference>
<protein>
    <submittedName>
        <fullName evidence="1">Uncharacterized protein</fullName>
    </submittedName>
</protein>
<comment type="caution">
    <text evidence="1">The sequence shown here is derived from an EMBL/GenBank/DDBJ whole genome shotgun (WGS) entry which is preliminary data.</text>
</comment>
<sequence length="63" mass="7168">MGLFEQAFRETEVRPLRGVLAEIGQVLDRVRNPEDNLEEGEALTAIARLTREARGDVYQKPWG</sequence>
<organism evidence="1 2">
    <name type="scientific">Brevundimonas intermedia</name>
    <dbReference type="NCBI Taxonomy" id="74315"/>
    <lineage>
        <taxon>Bacteria</taxon>
        <taxon>Pseudomonadati</taxon>
        <taxon>Pseudomonadota</taxon>
        <taxon>Alphaproteobacteria</taxon>
        <taxon>Caulobacterales</taxon>
        <taxon>Caulobacteraceae</taxon>
        <taxon>Brevundimonas</taxon>
    </lineage>
</organism>
<dbReference type="Proteomes" id="UP000298216">
    <property type="component" value="Unassembled WGS sequence"/>
</dbReference>
<gene>
    <name evidence="1" type="ORF">EGY25_03325</name>
</gene>
<dbReference type="AlphaFoldDB" id="A0A4Y9RZB1"/>
<proteinExistence type="predicted"/>
<name>A0A4Y9RZB1_9CAUL</name>
<evidence type="ECO:0000313" key="1">
    <source>
        <dbReference type="EMBL" id="TFW14243.1"/>
    </source>
</evidence>
<accession>A0A4Y9RZB1</accession>
<dbReference type="EMBL" id="SPVH01000002">
    <property type="protein sequence ID" value="TFW14243.1"/>
    <property type="molecule type" value="Genomic_DNA"/>
</dbReference>
<keyword evidence="2" id="KW-1185">Reference proteome</keyword>
<dbReference type="RefSeq" id="WP_135193631.1">
    <property type="nucleotide sequence ID" value="NZ_SPVH01000002.1"/>
</dbReference>